<reference evidence="1 2" key="1">
    <citation type="submission" date="2018-06" db="EMBL/GenBank/DDBJ databases">
        <authorList>
            <consortium name="Pathogen Informatics"/>
            <person name="Doyle S."/>
        </authorList>
    </citation>
    <scope>NUCLEOTIDE SEQUENCE [LARGE SCALE GENOMIC DNA]</scope>
    <source>
        <strain evidence="1 2">NCTC11009</strain>
    </source>
</reference>
<dbReference type="Proteomes" id="UP000250242">
    <property type="component" value="Unassembled WGS sequence"/>
</dbReference>
<dbReference type="AlphaFoldDB" id="A0A2X1ULN5"/>
<proteinExistence type="predicted"/>
<evidence type="ECO:0000313" key="1">
    <source>
        <dbReference type="EMBL" id="SPY08048.1"/>
    </source>
</evidence>
<organism evidence="1 2">
    <name type="scientific">Oligella urethralis</name>
    <dbReference type="NCBI Taxonomy" id="90245"/>
    <lineage>
        <taxon>Bacteria</taxon>
        <taxon>Pseudomonadati</taxon>
        <taxon>Pseudomonadota</taxon>
        <taxon>Betaproteobacteria</taxon>
        <taxon>Burkholderiales</taxon>
        <taxon>Alcaligenaceae</taxon>
        <taxon>Oligella</taxon>
    </lineage>
</organism>
<sequence length="268" mass="31884">MNTLDLYTMDFDSLVKYAQKLGLDAEVIYEDFPENPRPMMDYGSVMLCGHRRYTLGDLQLTGKYRSMNEEVERTIYHEHLEEFWAYLGKDLHERYSSEDYDYETDPDPQDFEAWQDEELAHFQPLTDWIEANFIVLPLSMYEHSNITIYIDYPNCPWDSGNLGVIYTRWNPETDNYQAIVDQLKYEVAEYSEYVNGEVYKYYIYDDRLEDGESGYLDTSYNLIGREYAFELCKQALIPLIIDRLQTLEDEKEARVKQFGFSLEDSNDF</sequence>
<evidence type="ECO:0000313" key="2">
    <source>
        <dbReference type="Proteomes" id="UP000250242"/>
    </source>
</evidence>
<dbReference type="EMBL" id="UATH01000001">
    <property type="protein sequence ID" value="SPY08048.1"/>
    <property type="molecule type" value="Genomic_DNA"/>
</dbReference>
<accession>A0A2X1ULN5</accession>
<name>A0A2X1ULN5_9BURK</name>
<gene>
    <name evidence="1" type="ORF">NCTC11009_01265</name>
</gene>
<protein>
    <submittedName>
        <fullName evidence="1">Uncharacterized protein</fullName>
    </submittedName>
</protein>
<dbReference type="RefSeq" id="WP_113062526.1">
    <property type="nucleotide sequence ID" value="NZ_UATH01000001.1"/>
</dbReference>